<feature type="compositionally biased region" description="Basic and acidic residues" evidence="1">
    <location>
        <begin position="128"/>
        <end position="149"/>
    </location>
</feature>
<feature type="compositionally biased region" description="Basic and acidic residues" evidence="1">
    <location>
        <begin position="85"/>
        <end position="102"/>
    </location>
</feature>
<dbReference type="AlphaFoldDB" id="A0AAN8EQC3"/>
<sequence length="149" mass="16500">MSAKNSPSKVPRHAGGAFNPRKATAPIAAACMAVILYAYSVSSIRAAKRNAQLHREADGGQVDMRKESLRRHGVLEQIEGTRNYELFRDSRPEQKKESDHTGANKANPPGQLPSEEQGVPRTPVEFGLEDHKKVGAAWDKFKRQEKPVE</sequence>
<keyword evidence="2" id="KW-0472">Membrane</keyword>
<comment type="caution">
    <text evidence="3">The sequence shown here is derived from an EMBL/GenBank/DDBJ whole genome shotgun (WGS) entry which is preliminary data.</text>
</comment>
<dbReference type="Proteomes" id="UP001316803">
    <property type="component" value="Unassembled WGS sequence"/>
</dbReference>
<evidence type="ECO:0000256" key="2">
    <source>
        <dbReference type="SAM" id="Phobius"/>
    </source>
</evidence>
<feature type="region of interest" description="Disordered" evidence="1">
    <location>
        <begin position="52"/>
        <end position="149"/>
    </location>
</feature>
<feature type="compositionally biased region" description="Basic and acidic residues" evidence="1">
    <location>
        <begin position="53"/>
        <end position="67"/>
    </location>
</feature>
<evidence type="ECO:0000313" key="3">
    <source>
        <dbReference type="EMBL" id="KAK5956217.1"/>
    </source>
</evidence>
<reference evidence="3 4" key="1">
    <citation type="submission" date="2022-12" db="EMBL/GenBank/DDBJ databases">
        <title>Genomic features and morphological characterization of a novel Knufia sp. strain isolated from spacecraft assembly facility.</title>
        <authorList>
            <person name="Teixeira M."/>
            <person name="Chander A.M."/>
            <person name="Stajich J.E."/>
            <person name="Venkateswaran K."/>
        </authorList>
    </citation>
    <scope>NUCLEOTIDE SEQUENCE [LARGE SCALE GENOMIC DNA]</scope>
    <source>
        <strain evidence="3 4">FJI-L2-BK-P2</strain>
    </source>
</reference>
<feature type="transmembrane region" description="Helical" evidence="2">
    <location>
        <begin position="23"/>
        <end position="41"/>
    </location>
</feature>
<keyword evidence="2" id="KW-1133">Transmembrane helix</keyword>
<keyword evidence="2" id="KW-0812">Transmembrane</keyword>
<name>A0AAN8EQC3_9EURO</name>
<evidence type="ECO:0000313" key="4">
    <source>
        <dbReference type="Proteomes" id="UP001316803"/>
    </source>
</evidence>
<accession>A0AAN8EQC3</accession>
<keyword evidence="4" id="KW-1185">Reference proteome</keyword>
<proteinExistence type="predicted"/>
<evidence type="ECO:0000256" key="1">
    <source>
        <dbReference type="SAM" id="MobiDB-lite"/>
    </source>
</evidence>
<gene>
    <name evidence="3" type="ORF">OHC33_002791</name>
</gene>
<protein>
    <submittedName>
        <fullName evidence="3">Uncharacterized protein</fullName>
    </submittedName>
</protein>
<dbReference type="EMBL" id="JAKLMC020000005">
    <property type="protein sequence ID" value="KAK5956217.1"/>
    <property type="molecule type" value="Genomic_DNA"/>
</dbReference>
<organism evidence="3 4">
    <name type="scientific">Knufia fluminis</name>
    <dbReference type="NCBI Taxonomy" id="191047"/>
    <lineage>
        <taxon>Eukaryota</taxon>
        <taxon>Fungi</taxon>
        <taxon>Dikarya</taxon>
        <taxon>Ascomycota</taxon>
        <taxon>Pezizomycotina</taxon>
        <taxon>Eurotiomycetes</taxon>
        <taxon>Chaetothyriomycetidae</taxon>
        <taxon>Chaetothyriales</taxon>
        <taxon>Trichomeriaceae</taxon>
        <taxon>Knufia</taxon>
    </lineage>
</organism>
<feature type="region of interest" description="Disordered" evidence="1">
    <location>
        <begin position="1"/>
        <end position="20"/>
    </location>
</feature>